<evidence type="ECO:0000256" key="3">
    <source>
        <dbReference type="ARBA" id="ARBA00022448"/>
    </source>
</evidence>
<evidence type="ECO:0000256" key="15">
    <source>
        <dbReference type="SAM" id="Phobius"/>
    </source>
</evidence>
<evidence type="ECO:0000256" key="13">
    <source>
        <dbReference type="ARBA" id="ARBA00023136"/>
    </source>
</evidence>
<evidence type="ECO:0000256" key="5">
    <source>
        <dbReference type="ARBA" id="ARBA00022617"/>
    </source>
</evidence>
<dbReference type="PANTHER" id="PTHR10422:SF35">
    <property type="entry name" value="CYTOCHROME BO(3) UBIQUINOL OXIDASE SUBUNIT 1"/>
    <property type="match status" value="1"/>
</dbReference>
<feature type="transmembrane region" description="Helical" evidence="15">
    <location>
        <begin position="75"/>
        <end position="97"/>
    </location>
</feature>
<proteinExistence type="inferred from homology"/>
<dbReference type="Proteomes" id="UP001203880">
    <property type="component" value="Unassembled WGS sequence"/>
</dbReference>
<keyword evidence="6 14" id="KW-0679">Respiratory chain</keyword>
<keyword evidence="4" id="KW-1003">Cell membrane</keyword>
<comment type="caution">
    <text evidence="17">The sequence shown here is derived from an EMBL/GenBank/DDBJ whole genome shotgun (WGS) entry which is preliminary data.</text>
</comment>
<feature type="transmembrane region" description="Helical" evidence="15">
    <location>
        <begin position="605"/>
        <end position="625"/>
    </location>
</feature>
<organism evidence="17 18">
    <name type="scientific">Ruegeria spongiae</name>
    <dbReference type="NCBI Taxonomy" id="2942209"/>
    <lineage>
        <taxon>Bacteria</taxon>
        <taxon>Pseudomonadati</taxon>
        <taxon>Pseudomonadota</taxon>
        <taxon>Alphaproteobacteria</taxon>
        <taxon>Rhodobacterales</taxon>
        <taxon>Roseobacteraceae</taxon>
        <taxon>Ruegeria</taxon>
    </lineage>
</organism>
<dbReference type="InterPro" id="IPR023615">
    <property type="entry name" value="Cyt_c_Oxase_su1_BS"/>
</dbReference>
<evidence type="ECO:0000256" key="11">
    <source>
        <dbReference type="ARBA" id="ARBA00023004"/>
    </source>
</evidence>
<evidence type="ECO:0000256" key="12">
    <source>
        <dbReference type="ARBA" id="ARBA00023008"/>
    </source>
</evidence>
<feature type="transmembrane region" description="Helical" evidence="15">
    <location>
        <begin position="239"/>
        <end position="269"/>
    </location>
</feature>
<evidence type="ECO:0000256" key="6">
    <source>
        <dbReference type="ARBA" id="ARBA00022660"/>
    </source>
</evidence>
<keyword evidence="10 15" id="KW-1133">Transmembrane helix</keyword>
<dbReference type="Pfam" id="PF00115">
    <property type="entry name" value="COX1"/>
    <property type="match status" value="1"/>
</dbReference>
<feature type="transmembrane region" description="Helical" evidence="15">
    <location>
        <begin position="160"/>
        <end position="183"/>
    </location>
</feature>
<keyword evidence="18" id="KW-1185">Reference proteome</keyword>
<evidence type="ECO:0000256" key="4">
    <source>
        <dbReference type="ARBA" id="ARBA00022475"/>
    </source>
</evidence>
<comment type="similarity">
    <text evidence="2 14">Belongs to the heme-copper respiratory oxidase family.</text>
</comment>
<feature type="transmembrane region" description="Helical" evidence="15">
    <location>
        <begin position="466"/>
        <end position="488"/>
    </location>
</feature>
<evidence type="ECO:0000313" key="18">
    <source>
        <dbReference type="Proteomes" id="UP001203880"/>
    </source>
</evidence>
<dbReference type="RefSeq" id="WP_249712983.1">
    <property type="nucleotide sequence ID" value="NZ_JAMFMB010000038.1"/>
</dbReference>
<keyword evidence="11" id="KW-0408">Iron</keyword>
<evidence type="ECO:0000256" key="9">
    <source>
        <dbReference type="ARBA" id="ARBA00022982"/>
    </source>
</evidence>
<evidence type="ECO:0000256" key="7">
    <source>
        <dbReference type="ARBA" id="ARBA00022692"/>
    </source>
</evidence>
<keyword evidence="13 15" id="KW-0472">Membrane</keyword>
<dbReference type="Gene3D" id="1.20.210.10">
    <property type="entry name" value="Cytochrome c oxidase-like, subunit I domain"/>
    <property type="match status" value="1"/>
</dbReference>
<feature type="transmembrane region" description="Helical" evidence="15">
    <location>
        <begin position="31"/>
        <end position="54"/>
    </location>
</feature>
<feature type="transmembrane region" description="Helical" evidence="15">
    <location>
        <begin position="508"/>
        <end position="532"/>
    </location>
</feature>
<feature type="transmembrane region" description="Helical" evidence="15">
    <location>
        <begin position="428"/>
        <end position="454"/>
    </location>
</feature>
<protein>
    <submittedName>
        <fullName evidence="17">Cbb3-type cytochrome c oxidase subunit I</fullName>
    </submittedName>
</protein>
<keyword evidence="8" id="KW-0479">Metal-binding</keyword>
<evidence type="ECO:0000256" key="14">
    <source>
        <dbReference type="RuleBase" id="RU000370"/>
    </source>
</evidence>
<comment type="subcellular location">
    <subcellularLocation>
        <location evidence="1">Cell membrane</location>
        <topology evidence="1">Multi-pass membrane protein</topology>
    </subcellularLocation>
</comment>
<feature type="transmembrane region" description="Helical" evidence="15">
    <location>
        <begin position="117"/>
        <end position="140"/>
    </location>
</feature>
<name>A0ABT0Q7G2_9RHOB</name>
<feature type="transmembrane region" description="Helical" evidence="15">
    <location>
        <begin position="396"/>
        <end position="416"/>
    </location>
</feature>
<sequence length="696" mass="76653">MSAFETTLFGRLSWDALPLAALLKNPGTNEIVANAAGAILVLGAAVVLFVLSYFRLWGVLWRDWLTSTDHKKLGIMYIVFALVMLARGVLEGVVMRAQQAAGPGDGFLEAGHFAQLFSTHGTIMIFFVAVPFVVGFINFIMPLQIGARDVAFPVMNQISLGLTVSGGMMLMVSLVVGEFSTGGWTAYPPYTGAAFNPGVGPDYWIWAIVVSGIGTTLSGINFAVTIYKMRAPGMGFMRLPMFCWTVICSSILIIFAMPPLGVAALLLAADRYLDFHFFTNDLGGNMMNYANLFWLFGHPEVYLLVLPAYGIYSEVFATFSAKKLYGYVSLVIATMSIAVLSFTVWLHHFFTMGQSALINAVFGVATMLIAIPTGVKVYDWMATMYRGRIRLSVPMLYGIGFLILFVIGGLSGVILANPTIDFQVHNTLFLVAHFHNVLLPGVLFAMLAGVNYWFPKAFGFRLNERWGRISVALWVVGFLFTFMPLYFVGLMGMPRRSFNWEDPSFQPYMIAAVIGALIILCGLLSVLVQLYVSIRDRAQNRVPVGDPWDGRTLEWSIPAPPPAYNFAVLPQVRDRDAFAEAKESGTAYLKPTGYDDIELPKNTSIGFLLCVLSGVWMFALVWWIWWLALGVTVAMLLIVIVWTFATETEVVIPAAQVKAEHEAWLALVARTPAVDRDDEAAPANLGYARPDMEGAT</sequence>
<keyword evidence="3 14" id="KW-0813">Transport</keyword>
<keyword evidence="12" id="KW-0186">Copper</keyword>
<feature type="transmembrane region" description="Helical" evidence="15">
    <location>
        <begin position="324"/>
        <end position="350"/>
    </location>
</feature>
<dbReference type="InterPro" id="IPR023616">
    <property type="entry name" value="Cyt_c_oxase-like_su1_dom"/>
</dbReference>
<feature type="transmembrane region" description="Helical" evidence="15">
    <location>
        <begin position="356"/>
        <end position="375"/>
    </location>
</feature>
<accession>A0ABT0Q7G2</accession>
<dbReference type="InterPro" id="IPR000883">
    <property type="entry name" value="Cyt_C_Oxase_1"/>
</dbReference>
<feature type="domain" description="Cytochrome oxidase subunit I profile" evidence="16">
    <location>
        <begin position="55"/>
        <end position="573"/>
    </location>
</feature>
<evidence type="ECO:0000256" key="8">
    <source>
        <dbReference type="ARBA" id="ARBA00022723"/>
    </source>
</evidence>
<keyword evidence="7 14" id="KW-0812">Transmembrane</keyword>
<dbReference type="SUPFAM" id="SSF81442">
    <property type="entry name" value="Cytochrome c oxidase subunit I-like"/>
    <property type="match status" value="1"/>
</dbReference>
<dbReference type="PANTHER" id="PTHR10422">
    <property type="entry name" value="CYTOCHROME C OXIDASE SUBUNIT 1"/>
    <property type="match status" value="1"/>
</dbReference>
<gene>
    <name evidence="17" type="ORF">M3P21_20010</name>
</gene>
<reference evidence="17" key="1">
    <citation type="submission" date="2022-05" db="EMBL/GenBank/DDBJ databases">
        <authorList>
            <person name="Park J.-S."/>
        </authorList>
    </citation>
    <scope>NUCLEOTIDE SEQUENCE</scope>
    <source>
        <strain evidence="17">2012CJ41-6</strain>
    </source>
</reference>
<evidence type="ECO:0000256" key="2">
    <source>
        <dbReference type="ARBA" id="ARBA00009578"/>
    </source>
</evidence>
<dbReference type="PRINTS" id="PR01165">
    <property type="entry name" value="CYCOXIDASEI"/>
</dbReference>
<keyword evidence="9 14" id="KW-0249">Electron transport</keyword>
<feature type="transmembrane region" description="Helical" evidence="15">
    <location>
        <begin position="631"/>
        <end position="652"/>
    </location>
</feature>
<feature type="transmembrane region" description="Helical" evidence="15">
    <location>
        <begin position="289"/>
        <end position="312"/>
    </location>
</feature>
<evidence type="ECO:0000256" key="1">
    <source>
        <dbReference type="ARBA" id="ARBA00004651"/>
    </source>
</evidence>
<keyword evidence="5 14" id="KW-0349">Heme</keyword>
<dbReference type="EMBL" id="JAMFMB010000038">
    <property type="protein sequence ID" value="MCL6285811.1"/>
    <property type="molecule type" value="Genomic_DNA"/>
</dbReference>
<dbReference type="PROSITE" id="PS00077">
    <property type="entry name" value="COX1_CUB"/>
    <property type="match status" value="1"/>
</dbReference>
<dbReference type="InterPro" id="IPR036927">
    <property type="entry name" value="Cyt_c_oxase-like_su1_sf"/>
</dbReference>
<evidence type="ECO:0000256" key="10">
    <source>
        <dbReference type="ARBA" id="ARBA00022989"/>
    </source>
</evidence>
<dbReference type="PROSITE" id="PS50855">
    <property type="entry name" value="COX1"/>
    <property type="match status" value="1"/>
</dbReference>
<evidence type="ECO:0000313" key="17">
    <source>
        <dbReference type="EMBL" id="MCL6285811.1"/>
    </source>
</evidence>
<evidence type="ECO:0000259" key="16">
    <source>
        <dbReference type="PROSITE" id="PS50855"/>
    </source>
</evidence>
<feature type="transmembrane region" description="Helical" evidence="15">
    <location>
        <begin position="203"/>
        <end position="227"/>
    </location>
</feature>